<evidence type="ECO:0000313" key="2">
    <source>
        <dbReference type="EMBL" id="OGY12015.1"/>
    </source>
</evidence>
<dbReference type="AlphaFoldDB" id="A0A1G1V9B4"/>
<dbReference type="Pfam" id="PF01230">
    <property type="entry name" value="HIT"/>
    <property type="match status" value="1"/>
</dbReference>
<protein>
    <recommendedName>
        <fullName evidence="1">HIT domain-containing protein</fullName>
    </recommendedName>
</protein>
<evidence type="ECO:0000313" key="3">
    <source>
        <dbReference type="Proteomes" id="UP000178319"/>
    </source>
</evidence>
<dbReference type="Proteomes" id="UP000178319">
    <property type="component" value="Unassembled WGS sequence"/>
</dbReference>
<accession>A0A1G1V9B4</accession>
<feature type="domain" description="HIT" evidence="1">
    <location>
        <begin position="56"/>
        <end position="119"/>
    </location>
</feature>
<proteinExistence type="predicted"/>
<dbReference type="STRING" id="1797516.A3D26_00635"/>
<dbReference type="GO" id="GO:0003824">
    <property type="term" value="F:catalytic activity"/>
    <property type="evidence" value="ECO:0007669"/>
    <property type="project" value="InterPro"/>
</dbReference>
<dbReference type="Gene3D" id="3.30.428.10">
    <property type="entry name" value="HIT-like"/>
    <property type="match status" value="1"/>
</dbReference>
<dbReference type="InterPro" id="IPR036265">
    <property type="entry name" value="HIT-like_sf"/>
</dbReference>
<dbReference type="SUPFAM" id="SSF54197">
    <property type="entry name" value="HIT-like"/>
    <property type="match status" value="1"/>
</dbReference>
<gene>
    <name evidence="2" type="ORF">A3D26_00635</name>
</gene>
<name>A0A1G1V9B4_9BACT</name>
<reference evidence="2 3" key="1">
    <citation type="journal article" date="2016" name="Nat. Commun.">
        <title>Thousands of microbial genomes shed light on interconnected biogeochemical processes in an aquifer system.</title>
        <authorList>
            <person name="Anantharaman K."/>
            <person name="Brown C.T."/>
            <person name="Hug L.A."/>
            <person name="Sharon I."/>
            <person name="Castelle C.J."/>
            <person name="Probst A.J."/>
            <person name="Thomas B.C."/>
            <person name="Singh A."/>
            <person name="Wilkins M.J."/>
            <person name="Karaoz U."/>
            <person name="Brodie E.L."/>
            <person name="Williams K.H."/>
            <person name="Hubbard S.S."/>
            <person name="Banfield J.F."/>
        </authorList>
    </citation>
    <scope>NUCLEOTIDE SEQUENCE [LARGE SCALE GENOMIC DNA]</scope>
</reference>
<evidence type="ECO:0000259" key="1">
    <source>
        <dbReference type="Pfam" id="PF01230"/>
    </source>
</evidence>
<sequence>MYRTTSKEVTYQNSRKTEEGCYFCNPIPESIVKTFKNFYVAKNNYPYDIWDYLEVSEHLLLVPKAHMTGFKGMDKDSREEYFNVITDYSEQGYDVFTRATNSLIKTQPHLHTHLIKRTQKRIKNLKYQKDPYNLDIDFVEPEA</sequence>
<comment type="caution">
    <text evidence="2">The sequence shown here is derived from an EMBL/GenBank/DDBJ whole genome shotgun (WGS) entry which is preliminary data.</text>
</comment>
<dbReference type="InterPro" id="IPR011146">
    <property type="entry name" value="HIT-like"/>
</dbReference>
<organism evidence="2 3">
    <name type="scientific">Candidatus Blackburnbacteria bacterium RIFCSPHIGHO2_02_FULL_44_20</name>
    <dbReference type="NCBI Taxonomy" id="1797516"/>
    <lineage>
        <taxon>Bacteria</taxon>
        <taxon>Candidatus Blackburniibacteriota</taxon>
    </lineage>
</organism>
<dbReference type="EMBL" id="MHBZ01000007">
    <property type="protein sequence ID" value="OGY12015.1"/>
    <property type="molecule type" value="Genomic_DNA"/>
</dbReference>